<reference evidence="2 3" key="1">
    <citation type="journal article" date="2021" name="Plant Biotechnol. J.">
        <title>Multi-omics assisted identification of the key and species-specific regulatory components of drought-tolerant mechanisms in Gossypium stocksii.</title>
        <authorList>
            <person name="Yu D."/>
            <person name="Ke L."/>
            <person name="Zhang D."/>
            <person name="Wu Y."/>
            <person name="Sun Y."/>
            <person name="Mei J."/>
            <person name="Sun J."/>
            <person name="Sun Y."/>
        </authorList>
    </citation>
    <scope>NUCLEOTIDE SEQUENCE [LARGE SCALE GENOMIC DNA]</scope>
    <source>
        <strain evidence="3">cv. E1</strain>
        <tissue evidence="2">Leaf</tissue>
    </source>
</reference>
<dbReference type="AlphaFoldDB" id="A0A9D3VAN2"/>
<comment type="caution">
    <text evidence="2">The sequence shown here is derived from an EMBL/GenBank/DDBJ whole genome shotgun (WGS) entry which is preliminary data.</text>
</comment>
<keyword evidence="3" id="KW-1185">Reference proteome</keyword>
<organism evidence="2 3">
    <name type="scientific">Gossypium stocksii</name>
    <dbReference type="NCBI Taxonomy" id="47602"/>
    <lineage>
        <taxon>Eukaryota</taxon>
        <taxon>Viridiplantae</taxon>
        <taxon>Streptophyta</taxon>
        <taxon>Embryophyta</taxon>
        <taxon>Tracheophyta</taxon>
        <taxon>Spermatophyta</taxon>
        <taxon>Magnoliopsida</taxon>
        <taxon>eudicotyledons</taxon>
        <taxon>Gunneridae</taxon>
        <taxon>Pentapetalae</taxon>
        <taxon>rosids</taxon>
        <taxon>malvids</taxon>
        <taxon>Malvales</taxon>
        <taxon>Malvaceae</taxon>
        <taxon>Malvoideae</taxon>
        <taxon>Gossypium</taxon>
    </lineage>
</organism>
<dbReference type="InterPro" id="IPR043502">
    <property type="entry name" value="DNA/RNA_pol_sf"/>
</dbReference>
<dbReference type="PANTHER" id="PTHR46890:SF48">
    <property type="entry name" value="RNA-DIRECTED DNA POLYMERASE"/>
    <property type="match status" value="1"/>
</dbReference>
<dbReference type="InterPro" id="IPR000477">
    <property type="entry name" value="RT_dom"/>
</dbReference>
<dbReference type="SUPFAM" id="SSF56672">
    <property type="entry name" value="DNA/RNA polymerases"/>
    <property type="match status" value="1"/>
</dbReference>
<dbReference type="EMBL" id="JAIQCV010000008">
    <property type="protein sequence ID" value="KAH1075320.1"/>
    <property type="molecule type" value="Genomic_DNA"/>
</dbReference>
<evidence type="ECO:0000259" key="1">
    <source>
        <dbReference type="Pfam" id="PF00078"/>
    </source>
</evidence>
<proteinExistence type="predicted"/>
<feature type="domain" description="Reverse transcriptase" evidence="1">
    <location>
        <begin position="138"/>
        <end position="238"/>
    </location>
</feature>
<sequence length="379" mass="43905">MSTSMSSLHSKFTDQIMDDDQLKLKAVNFYSNLYGEHLGPRRDVPSIAFSCLNDEDFNFLNRLVLDEKIKGVLFYMAPLKALGSDSFHTLFYQSQWDHVGTSVYVWIKEVFNGKNIDSDLNNSLIVLIPKTYNLVEFSQFQPISLCSVLYKLVLKIIANRFRVIFLRLLAPEQVRFVVGRSITDNIIIAQEVIHSMKGMHKNRKWIAIKIDQEKAFDRVRWDFIEASLQAAGLSIRKAINDSNWSPIMLSCGGPPLSHIFFADNLTLRSDRWKPGSSHQKCFILIRVPSSLPNNLLRSVPFYGDLSLSLCGYDYEDVVHVLRDCNVARRIWDKFIPQQNLSAFYSGSLSDWLRSNLQRHFTYLDGIDWPCRFRIIMWRI</sequence>
<dbReference type="Pfam" id="PF00078">
    <property type="entry name" value="RVT_1"/>
    <property type="match status" value="1"/>
</dbReference>
<name>A0A9D3VAN2_9ROSI</name>
<evidence type="ECO:0000313" key="2">
    <source>
        <dbReference type="EMBL" id="KAH1075320.1"/>
    </source>
</evidence>
<gene>
    <name evidence="2" type="ORF">J1N35_027648</name>
</gene>
<accession>A0A9D3VAN2</accession>
<dbReference type="OrthoDB" id="997823at2759"/>
<dbReference type="Proteomes" id="UP000828251">
    <property type="component" value="Unassembled WGS sequence"/>
</dbReference>
<dbReference type="InterPro" id="IPR052343">
    <property type="entry name" value="Retrotransposon-Effector_Assoc"/>
</dbReference>
<dbReference type="CDD" id="cd01650">
    <property type="entry name" value="RT_nLTR_like"/>
    <property type="match status" value="1"/>
</dbReference>
<evidence type="ECO:0000313" key="3">
    <source>
        <dbReference type="Proteomes" id="UP000828251"/>
    </source>
</evidence>
<protein>
    <recommendedName>
        <fullName evidence="1">Reverse transcriptase domain-containing protein</fullName>
    </recommendedName>
</protein>
<dbReference type="PANTHER" id="PTHR46890">
    <property type="entry name" value="NON-LTR RETROLELEMENT REVERSE TRANSCRIPTASE-LIKE PROTEIN-RELATED"/>
    <property type="match status" value="1"/>
</dbReference>